<keyword evidence="1" id="KW-0812">Transmembrane</keyword>
<keyword evidence="4" id="KW-1185">Reference proteome</keyword>
<keyword evidence="2" id="KW-0732">Signal</keyword>
<feature type="chain" id="PRO_5036857091" description="Ferrochelatase" evidence="2">
    <location>
        <begin position="23"/>
        <end position="71"/>
    </location>
</feature>
<dbReference type="EMBL" id="CP076361">
    <property type="protein sequence ID" value="QWK89207.1"/>
    <property type="molecule type" value="Genomic_DNA"/>
</dbReference>
<feature type="signal peptide" evidence="2">
    <location>
        <begin position="1"/>
        <end position="22"/>
    </location>
</feature>
<evidence type="ECO:0000313" key="3">
    <source>
        <dbReference type="EMBL" id="QWK89207.1"/>
    </source>
</evidence>
<sequence length="71" mass="6368">MNKLSALLAASALVVSASAAFAGGPVVVEVEPTPVAVVAPASSGSLGGAGSVVAAVAGVALVAAALSSGSH</sequence>
<dbReference type="AlphaFoldDB" id="A0A975P4H3"/>
<dbReference type="Proteomes" id="UP000679352">
    <property type="component" value="Chromosome"/>
</dbReference>
<name>A0A975P4H3_9RHOB</name>
<evidence type="ECO:0000313" key="4">
    <source>
        <dbReference type="Proteomes" id="UP000679352"/>
    </source>
</evidence>
<reference evidence="3" key="1">
    <citation type="submission" date="2021-06" db="EMBL/GenBank/DDBJ databases">
        <title>Direct submission.</title>
        <authorList>
            <person name="Lee C.-S."/>
            <person name="Jin L."/>
        </authorList>
    </citation>
    <scope>NUCLEOTIDE SEQUENCE</scope>
    <source>
        <strain evidence="3">Con5</strain>
    </source>
</reference>
<organism evidence="3 4">
    <name type="scientific">Gemmobacter fulvus</name>
    <dbReference type="NCBI Taxonomy" id="2840474"/>
    <lineage>
        <taxon>Bacteria</taxon>
        <taxon>Pseudomonadati</taxon>
        <taxon>Pseudomonadota</taxon>
        <taxon>Alphaproteobacteria</taxon>
        <taxon>Rhodobacterales</taxon>
        <taxon>Paracoccaceae</taxon>
        <taxon>Gemmobacter</taxon>
    </lineage>
</organism>
<keyword evidence="1" id="KW-0472">Membrane</keyword>
<dbReference type="RefSeq" id="WP_215505780.1">
    <property type="nucleotide sequence ID" value="NZ_CP076361.1"/>
</dbReference>
<dbReference type="KEGG" id="gfu:KM031_10005"/>
<accession>A0A975P4H3</accession>
<evidence type="ECO:0000256" key="2">
    <source>
        <dbReference type="SAM" id="SignalP"/>
    </source>
</evidence>
<keyword evidence="1" id="KW-1133">Transmembrane helix</keyword>
<proteinExistence type="predicted"/>
<feature type="transmembrane region" description="Helical" evidence="1">
    <location>
        <begin position="46"/>
        <end position="66"/>
    </location>
</feature>
<gene>
    <name evidence="3" type="ORF">KM031_10005</name>
</gene>
<evidence type="ECO:0008006" key="5">
    <source>
        <dbReference type="Google" id="ProtNLM"/>
    </source>
</evidence>
<evidence type="ECO:0000256" key="1">
    <source>
        <dbReference type="SAM" id="Phobius"/>
    </source>
</evidence>
<protein>
    <recommendedName>
        <fullName evidence="5">Ferrochelatase</fullName>
    </recommendedName>
</protein>